<evidence type="ECO:0000313" key="2">
    <source>
        <dbReference type="EMBL" id="ORE05978.1"/>
    </source>
</evidence>
<proteinExistence type="predicted"/>
<keyword evidence="1" id="KW-0812">Transmembrane</keyword>
<sequence length="100" mass="11393">MSPVPHDLPKPFNITEEECKTLKIPLPFNTLSADEWTDMDELWKMTSFRIKDAKTVKGIFVQSINVVVLEAILTPIIVAFVPGSALQLSTRFLRCFFLPR</sequence>
<feature type="transmembrane region" description="Helical" evidence="1">
    <location>
        <begin position="59"/>
        <end position="81"/>
    </location>
</feature>
<keyword evidence="1" id="KW-0472">Membrane</keyword>
<reference evidence="2" key="1">
    <citation type="journal article" date="2016" name="Proc. Natl. Acad. Sci. U.S.A.">
        <title>Lipid metabolic changes in an early divergent fungus govern the establishment of a mutualistic symbiosis with endobacteria.</title>
        <authorList>
            <person name="Lastovetsky O.A."/>
            <person name="Gaspar M.L."/>
            <person name="Mondo S.J."/>
            <person name="LaButti K.M."/>
            <person name="Sandor L."/>
            <person name="Grigoriev I.V."/>
            <person name="Henry S.A."/>
            <person name="Pawlowska T.E."/>
        </authorList>
    </citation>
    <scope>NUCLEOTIDE SEQUENCE [LARGE SCALE GENOMIC DNA]</scope>
    <source>
        <strain evidence="2">ATCC 52814</strain>
    </source>
</reference>
<accession>A0A1X0R217</accession>
<protein>
    <submittedName>
        <fullName evidence="2">Uncharacterized protein</fullName>
    </submittedName>
</protein>
<dbReference type="EMBL" id="KV921932">
    <property type="protein sequence ID" value="ORE05978.1"/>
    <property type="molecule type" value="Genomic_DNA"/>
</dbReference>
<organism evidence="2">
    <name type="scientific">Rhizopus microsporus var. microsporus</name>
    <dbReference type="NCBI Taxonomy" id="86635"/>
    <lineage>
        <taxon>Eukaryota</taxon>
        <taxon>Fungi</taxon>
        <taxon>Fungi incertae sedis</taxon>
        <taxon>Mucoromycota</taxon>
        <taxon>Mucoromycotina</taxon>
        <taxon>Mucoromycetes</taxon>
        <taxon>Mucorales</taxon>
        <taxon>Mucorineae</taxon>
        <taxon>Rhizopodaceae</taxon>
        <taxon>Rhizopus</taxon>
    </lineage>
</organism>
<keyword evidence="1" id="KW-1133">Transmembrane helix</keyword>
<dbReference type="Proteomes" id="UP000242414">
    <property type="component" value="Unassembled WGS sequence"/>
</dbReference>
<dbReference type="AlphaFoldDB" id="A0A1X0R217"/>
<name>A0A1X0R217_RHIZD</name>
<gene>
    <name evidence="2" type="ORF">BCV72DRAFT_305916</name>
</gene>
<dbReference type="VEuPathDB" id="FungiDB:BCV72DRAFT_305916"/>
<evidence type="ECO:0000256" key="1">
    <source>
        <dbReference type="SAM" id="Phobius"/>
    </source>
</evidence>